<dbReference type="PROSITE" id="PS51257">
    <property type="entry name" value="PROKAR_LIPOPROTEIN"/>
    <property type="match status" value="1"/>
</dbReference>
<protein>
    <submittedName>
        <fullName evidence="2">Uncharacterized protein</fullName>
    </submittedName>
</protein>
<dbReference type="InterPro" id="IPR045396">
    <property type="entry name" value="DUF6517"/>
</dbReference>
<dbReference type="RefSeq" id="WP_006672482.1">
    <property type="nucleotide sequence ID" value="NZ_AOMA01000077.1"/>
</dbReference>
<dbReference type="PATRIC" id="fig|1227454.3.peg.1552"/>
<dbReference type="OrthoDB" id="205286at2157"/>
<evidence type="ECO:0000313" key="2">
    <source>
        <dbReference type="EMBL" id="EMA40044.1"/>
    </source>
</evidence>
<sequence>MKRRTFVAGAGITSLTALSGCLGLVGMDEHTASPAGVASEAREETGYERAAVGPVVLEESVDVGPYAETITVTNYLTEHEKSVDVGPLVEQQAAVFMVLSTPQISVAGQQFNPVEELSATELVDLLEDNYDDIGDVTFESEESITVLGEPTTVSRFAADAEFDGIDLEVDLHVTEAVPSGGDLIVTIAVYPRELRAREEAYVHRLAESVVPELDESAGDGEDGGDEDNDPDDGDDGESNDDSEDESEDENEEEDETEHEDEDENEDADEDDGIGIELSLTG</sequence>
<reference evidence="2 3" key="1">
    <citation type="journal article" date="2014" name="PLoS Genet.">
        <title>Phylogenetically driven sequencing of extremely halophilic archaea reveals strategies for static and dynamic osmo-response.</title>
        <authorList>
            <person name="Becker E.A."/>
            <person name="Seitzer P.M."/>
            <person name="Tritt A."/>
            <person name="Larsen D."/>
            <person name="Krusor M."/>
            <person name="Yao A.I."/>
            <person name="Wu D."/>
            <person name="Madern D."/>
            <person name="Eisen J.A."/>
            <person name="Darling A.E."/>
            <person name="Facciotti M.T."/>
        </authorList>
    </citation>
    <scope>NUCLEOTIDE SEQUENCE [LARGE SCALE GENOMIC DNA]</scope>
    <source>
        <strain evidence="2 3">JCM 10879</strain>
    </source>
</reference>
<organism evidence="2 3">
    <name type="scientific">Halobiforma nitratireducens JCM 10879</name>
    <dbReference type="NCBI Taxonomy" id="1227454"/>
    <lineage>
        <taxon>Archaea</taxon>
        <taxon>Methanobacteriati</taxon>
        <taxon>Methanobacteriota</taxon>
        <taxon>Stenosarchaea group</taxon>
        <taxon>Halobacteria</taxon>
        <taxon>Halobacteriales</taxon>
        <taxon>Natrialbaceae</taxon>
        <taxon>Halobiforma</taxon>
    </lineage>
</organism>
<dbReference type="Pfam" id="PF20127">
    <property type="entry name" value="DUF6517"/>
    <property type="match status" value="1"/>
</dbReference>
<evidence type="ECO:0000313" key="3">
    <source>
        <dbReference type="Proteomes" id="UP000011607"/>
    </source>
</evidence>
<dbReference type="AlphaFoldDB" id="M0M617"/>
<gene>
    <name evidence="2" type="ORF">C446_07734</name>
</gene>
<dbReference type="Proteomes" id="UP000011607">
    <property type="component" value="Unassembled WGS sequence"/>
</dbReference>
<dbReference type="eggNOG" id="arCOG06262">
    <property type="taxonomic scope" value="Archaea"/>
</dbReference>
<name>M0M617_9EURY</name>
<feature type="compositionally biased region" description="Acidic residues" evidence="1">
    <location>
        <begin position="212"/>
        <end position="273"/>
    </location>
</feature>
<dbReference type="EMBL" id="AOMA01000077">
    <property type="protein sequence ID" value="EMA40044.1"/>
    <property type="molecule type" value="Genomic_DNA"/>
</dbReference>
<proteinExistence type="predicted"/>
<keyword evidence="3" id="KW-1185">Reference proteome</keyword>
<accession>M0M617</accession>
<comment type="caution">
    <text evidence="2">The sequence shown here is derived from an EMBL/GenBank/DDBJ whole genome shotgun (WGS) entry which is preliminary data.</text>
</comment>
<evidence type="ECO:0000256" key="1">
    <source>
        <dbReference type="SAM" id="MobiDB-lite"/>
    </source>
</evidence>
<feature type="region of interest" description="Disordered" evidence="1">
    <location>
        <begin position="207"/>
        <end position="281"/>
    </location>
</feature>